<keyword evidence="1" id="KW-0732">Signal</keyword>
<proteinExistence type="predicted"/>
<protein>
    <submittedName>
        <fullName evidence="2">Uncharacterized protein</fullName>
    </submittedName>
</protein>
<evidence type="ECO:0000256" key="1">
    <source>
        <dbReference type="SAM" id="SignalP"/>
    </source>
</evidence>
<dbReference type="EMBL" id="HBHX01015178">
    <property type="protein sequence ID" value="CAE0107844.1"/>
    <property type="molecule type" value="Transcribed_RNA"/>
</dbReference>
<dbReference type="AlphaFoldDB" id="A0A7S3AMZ5"/>
<reference evidence="2" key="1">
    <citation type="submission" date="2021-01" db="EMBL/GenBank/DDBJ databases">
        <authorList>
            <person name="Corre E."/>
            <person name="Pelletier E."/>
            <person name="Niang G."/>
            <person name="Scheremetjew M."/>
            <person name="Finn R."/>
            <person name="Kale V."/>
            <person name="Holt S."/>
            <person name="Cochrane G."/>
            <person name="Meng A."/>
            <person name="Brown T."/>
            <person name="Cohen L."/>
        </authorList>
    </citation>
    <scope>NUCLEOTIDE SEQUENCE</scope>
    <source>
        <strain evidence="2">CCMP281</strain>
    </source>
</reference>
<feature type="signal peptide" evidence="1">
    <location>
        <begin position="1"/>
        <end position="19"/>
    </location>
</feature>
<sequence length="204" mass="22238">MGKKIVPLTLVSLASLVQGIDDEFPGFVHFRNWPGPIHTYLQLGTPLWASGAVASSYTNPPITGALPGAVMKDICAADPLCTWVHSNYALGNFSKVLNTTYDMYIGVKDPTNETAPGAACSIEGGGKNFPDTKWLTCSPLVMVSDENFEKHIINTFAIPPTLVWQTCFGDPKCFGFRIKNDRSLGDILHHFDGDKGDIESFKMP</sequence>
<name>A0A7S3AMZ5_9EUKA</name>
<organism evidence="2">
    <name type="scientific">Haptolina ericina</name>
    <dbReference type="NCBI Taxonomy" id="156174"/>
    <lineage>
        <taxon>Eukaryota</taxon>
        <taxon>Haptista</taxon>
        <taxon>Haptophyta</taxon>
        <taxon>Prymnesiophyceae</taxon>
        <taxon>Prymnesiales</taxon>
        <taxon>Prymnesiaceae</taxon>
        <taxon>Haptolina</taxon>
    </lineage>
</organism>
<gene>
    <name evidence="2" type="ORF">HERI1096_LOCUS8503</name>
</gene>
<evidence type="ECO:0000313" key="2">
    <source>
        <dbReference type="EMBL" id="CAE0107844.1"/>
    </source>
</evidence>
<accession>A0A7S3AMZ5</accession>
<feature type="chain" id="PRO_5031160298" evidence="1">
    <location>
        <begin position="20"/>
        <end position="204"/>
    </location>
</feature>